<evidence type="ECO:0000256" key="2">
    <source>
        <dbReference type="ARBA" id="ARBA00006171"/>
    </source>
</evidence>
<dbReference type="CDD" id="cd07505">
    <property type="entry name" value="HAD_BPGM-like"/>
    <property type="match status" value="1"/>
</dbReference>
<dbReference type="Gene3D" id="3.40.50.1000">
    <property type="entry name" value="HAD superfamily/HAD-like"/>
    <property type="match status" value="1"/>
</dbReference>
<evidence type="ECO:0000256" key="3">
    <source>
        <dbReference type="ARBA" id="ARBA00022723"/>
    </source>
</evidence>
<reference evidence="6" key="1">
    <citation type="submission" date="2024-07" db="EMBL/GenBank/DDBJ databases">
        <authorList>
            <person name="Kim Y.J."/>
            <person name="Jeong J.Y."/>
        </authorList>
    </citation>
    <scope>NUCLEOTIDE SEQUENCE</scope>
    <source>
        <strain evidence="6">GIHE-MW2</strain>
    </source>
</reference>
<dbReference type="Gene3D" id="1.10.150.240">
    <property type="entry name" value="Putative phosphatase, domain 2"/>
    <property type="match status" value="1"/>
</dbReference>
<evidence type="ECO:0000313" key="6">
    <source>
        <dbReference type="EMBL" id="XCM38680.1"/>
    </source>
</evidence>
<comment type="cofactor">
    <cofactor evidence="1">
        <name>Mg(2+)</name>
        <dbReference type="ChEBI" id="CHEBI:18420"/>
    </cofactor>
</comment>
<dbReference type="PRINTS" id="PR00413">
    <property type="entry name" value="HADHALOGNASE"/>
</dbReference>
<dbReference type="InterPro" id="IPR023198">
    <property type="entry name" value="PGP-like_dom2"/>
</dbReference>
<protein>
    <submittedName>
        <fullName evidence="6">HAD-IA family hydrolase</fullName>
    </submittedName>
</protein>
<dbReference type="SFLD" id="SFLDS00003">
    <property type="entry name" value="Haloacid_Dehalogenase"/>
    <property type="match status" value="1"/>
</dbReference>
<sequence>MGFKRFCLLFDLDGTIANTDRFHMQAWQQMLHDYHITVDEIFYRQHISGKKNQHIVEQIFPELSPEAGEQLAKQKESLFRQLATQIKPLAGLLELLQWTKTQGLGRSLVTNAPRDNVDFMLNLLNLTETFSPIILGEEAPAPKPHPDPYLMALEKLGLSPKEAIVFEDSLTGIRSAVAAGIQTIGIASTHEPNTLKNEGATMVVADFTDSQLWAMLDSLTNRA</sequence>
<dbReference type="EMBL" id="CP159837">
    <property type="protein sequence ID" value="XCM38680.1"/>
    <property type="molecule type" value="Genomic_DNA"/>
</dbReference>
<dbReference type="SFLD" id="SFLDG01135">
    <property type="entry name" value="C1.5.6:_HAD__Beta-PGM__Phospha"/>
    <property type="match status" value="1"/>
</dbReference>
<dbReference type="SFLD" id="SFLDG01129">
    <property type="entry name" value="C1.5:_HAD__Beta-PGM__Phosphata"/>
    <property type="match status" value="1"/>
</dbReference>
<dbReference type="SUPFAM" id="SSF56784">
    <property type="entry name" value="HAD-like"/>
    <property type="match status" value="1"/>
</dbReference>
<dbReference type="InterPro" id="IPR041492">
    <property type="entry name" value="HAD_2"/>
</dbReference>
<comment type="similarity">
    <text evidence="2">Belongs to the HAD-like hydrolase superfamily. CbbY/CbbZ/Gph/YieH family.</text>
</comment>
<dbReference type="AlphaFoldDB" id="A0AAU8JIQ0"/>
<name>A0AAU8JIQ0_9CYAN</name>
<keyword evidence="3" id="KW-0479">Metal-binding</keyword>
<dbReference type="PANTHER" id="PTHR46193:SF18">
    <property type="entry name" value="HEXITOL PHOSPHATASE B"/>
    <property type="match status" value="1"/>
</dbReference>
<dbReference type="InterPro" id="IPR051600">
    <property type="entry name" value="Beta-PGM-like"/>
</dbReference>
<evidence type="ECO:0000256" key="1">
    <source>
        <dbReference type="ARBA" id="ARBA00001946"/>
    </source>
</evidence>
<proteinExistence type="inferred from homology"/>
<dbReference type="PANTHER" id="PTHR46193">
    <property type="entry name" value="6-PHOSPHOGLUCONATE PHOSPHATASE"/>
    <property type="match status" value="1"/>
</dbReference>
<organism evidence="6">
    <name type="scientific">Planktothricoides raciborskii GIHE-MW2</name>
    <dbReference type="NCBI Taxonomy" id="2792601"/>
    <lineage>
        <taxon>Bacteria</taxon>
        <taxon>Bacillati</taxon>
        <taxon>Cyanobacteriota</taxon>
        <taxon>Cyanophyceae</taxon>
        <taxon>Oscillatoriophycideae</taxon>
        <taxon>Oscillatoriales</taxon>
        <taxon>Oscillatoriaceae</taxon>
        <taxon>Planktothricoides</taxon>
    </lineage>
</organism>
<dbReference type="Pfam" id="PF13419">
    <property type="entry name" value="HAD_2"/>
    <property type="match status" value="1"/>
</dbReference>
<dbReference type="GO" id="GO:0016787">
    <property type="term" value="F:hydrolase activity"/>
    <property type="evidence" value="ECO:0007669"/>
    <property type="project" value="UniProtKB-KW"/>
</dbReference>
<dbReference type="RefSeq" id="WP_190879669.1">
    <property type="nucleotide sequence ID" value="NZ_CP159837.1"/>
</dbReference>
<dbReference type="NCBIfam" id="TIGR01509">
    <property type="entry name" value="HAD-SF-IA-v3"/>
    <property type="match status" value="1"/>
</dbReference>
<accession>A0AAU8JIQ0</accession>
<keyword evidence="4" id="KW-0460">Magnesium</keyword>
<keyword evidence="5" id="KW-0119">Carbohydrate metabolism</keyword>
<dbReference type="InterPro" id="IPR036412">
    <property type="entry name" value="HAD-like_sf"/>
</dbReference>
<evidence type="ECO:0000256" key="5">
    <source>
        <dbReference type="ARBA" id="ARBA00023277"/>
    </source>
</evidence>
<dbReference type="InterPro" id="IPR023214">
    <property type="entry name" value="HAD_sf"/>
</dbReference>
<dbReference type="InterPro" id="IPR006439">
    <property type="entry name" value="HAD-SF_hydro_IA"/>
</dbReference>
<evidence type="ECO:0000256" key="4">
    <source>
        <dbReference type="ARBA" id="ARBA00022842"/>
    </source>
</evidence>
<gene>
    <name evidence="6" type="ORF">ABWT76_001540</name>
</gene>
<dbReference type="GO" id="GO:0046872">
    <property type="term" value="F:metal ion binding"/>
    <property type="evidence" value="ECO:0007669"/>
    <property type="project" value="UniProtKB-KW"/>
</dbReference>
<keyword evidence="6" id="KW-0378">Hydrolase</keyword>